<dbReference type="Pfam" id="PF08241">
    <property type="entry name" value="Methyltransf_11"/>
    <property type="match status" value="1"/>
</dbReference>
<name>A0A1G1KYN0_9BACT</name>
<organism evidence="2 3">
    <name type="scientific">Candidatus Danuiimicrobium aquiferis</name>
    <dbReference type="NCBI Taxonomy" id="1801832"/>
    <lineage>
        <taxon>Bacteria</taxon>
        <taxon>Pseudomonadati</taxon>
        <taxon>Candidatus Omnitrophota</taxon>
        <taxon>Candidatus Danuiimicrobium</taxon>
    </lineage>
</organism>
<dbReference type="Gene3D" id="3.40.50.150">
    <property type="entry name" value="Vaccinia Virus protein VP39"/>
    <property type="match status" value="1"/>
</dbReference>
<dbReference type="Proteomes" id="UP000178187">
    <property type="component" value="Unassembled WGS sequence"/>
</dbReference>
<gene>
    <name evidence="2" type="ORF">A3G33_06865</name>
</gene>
<dbReference type="SUPFAM" id="SSF53335">
    <property type="entry name" value="S-adenosyl-L-methionine-dependent methyltransferases"/>
    <property type="match status" value="1"/>
</dbReference>
<sequence length="227" mass="26143">MAFKKPSSVEDLRHFYDQEYSVQVIKDDDRAYSWMSAQLLKKYAAGKWLLDVGCGGGFLLKELQKFTPYTFGLDISQTALRISQKTSPSSKLVQGSAENLPFHKNTFDSLICLGSLEHFYDISIALGEFHRVVKPDGRIIIMVPNSFWYKDILSVWQTGDIGERNQTYEFFATCTQWKTIITQNQFKICQVLKYNGISSNPAKQWLKDLLIPLNLSYHFIFLCQPIK</sequence>
<dbReference type="GO" id="GO:0008757">
    <property type="term" value="F:S-adenosylmethionine-dependent methyltransferase activity"/>
    <property type="evidence" value="ECO:0007669"/>
    <property type="project" value="InterPro"/>
</dbReference>
<accession>A0A1G1KYN0</accession>
<dbReference type="EMBL" id="MHFR01000037">
    <property type="protein sequence ID" value="OGW97952.1"/>
    <property type="molecule type" value="Genomic_DNA"/>
</dbReference>
<evidence type="ECO:0000313" key="3">
    <source>
        <dbReference type="Proteomes" id="UP000178187"/>
    </source>
</evidence>
<feature type="domain" description="Methyltransferase type 11" evidence="1">
    <location>
        <begin position="50"/>
        <end position="141"/>
    </location>
</feature>
<evidence type="ECO:0000259" key="1">
    <source>
        <dbReference type="Pfam" id="PF08241"/>
    </source>
</evidence>
<proteinExistence type="predicted"/>
<dbReference type="InterPro" id="IPR013216">
    <property type="entry name" value="Methyltransf_11"/>
</dbReference>
<dbReference type="CDD" id="cd02440">
    <property type="entry name" value="AdoMet_MTases"/>
    <property type="match status" value="1"/>
</dbReference>
<evidence type="ECO:0000313" key="2">
    <source>
        <dbReference type="EMBL" id="OGW97952.1"/>
    </source>
</evidence>
<reference evidence="2 3" key="1">
    <citation type="journal article" date="2016" name="Nat. Commun.">
        <title>Thousands of microbial genomes shed light on interconnected biogeochemical processes in an aquifer system.</title>
        <authorList>
            <person name="Anantharaman K."/>
            <person name="Brown C.T."/>
            <person name="Hug L.A."/>
            <person name="Sharon I."/>
            <person name="Castelle C.J."/>
            <person name="Probst A.J."/>
            <person name="Thomas B.C."/>
            <person name="Singh A."/>
            <person name="Wilkins M.J."/>
            <person name="Karaoz U."/>
            <person name="Brodie E.L."/>
            <person name="Williams K.H."/>
            <person name="Hubbard S.S."/>
            <person name="Banfield J.F."/>
        </authorList>
    </citation>
    <scope>NUCLEOTIDE SEQUENCE [LARGE SCALE GENOMIC DNA]</scope>
</reference>
<dbReference type="PANTHER" id="PTHR43591">
    <property type="entry name" value="METHYLTRANSFERASE"/>
    <property type="match status" value="1"/>
</dbReference>
<dbReference type="InterPro" id="IPR029063">
    <property type="entry name" value="SAM-dependent_MTases_sf"/>
</dbReference>
<comment type="caution">
    <text evidence="2">The sequence shown here is derived from an EMBL/GenBank/DDBJ whole genome shotgun (WGS) entry which is preliminary data.</text>
</comment>
<protein>
    <recommendedName>
        <fullName evidence="1">Methyltransferase type 11 domain-containing protein</fullName>
    </recommendedName>
</protein>
<dbReference type="AlphaFoldDB" id="A0A1G1KYN0"/>